<dbReference type="Pfam" id="PF00574">
    <property type="entry name" value="CLP_protease"/>
    <property type="match status" value="1"/>
</dbReference>
<protein>
    <recommendedName>
        <fullName evidence="6">ATP-dependent Clp protease proteolytic subunit</fullName>
    </recommendedName>
</protein>
<dbReference type="EMBL" id="JACHWJ010000001">
    <property type="protein sequence ID" value="MBB2956977.1"/>
    <property type="molecule type" value="Genomic_DNA"/>
</dbReference>
<keyword evidence="3 8" id="KW-0645">Protease</keyword>
<evidence type="ECO:0000256" key="6">
    <source>
        <dbReference type="RuleBase" id="RU003567"/>
    </source>
</evidence>
<feature type="region of interest" description="Disordered" evidence="7">
    <location>
        <begin position="210"/>
        <end position="236"/>
    </location>
</feature>
<evidence type="ECO:0000256" key="3">
    <source>
        <dbReference type="ARBA" id="ARBA00022670"/>
    </source>
</evidence>
<evidence type="ECO:0000256" key="5">
    <source>
        <dbReference type="ARBA" id="ARBA00022825"/>
    </source>
</evidence>
<dbReference type="CDD" id="cd07016">
    <property type="entry name" value="S14_ClpP_1"/>
    <property type="match status" value="1"/>
</dbReference>
<organism evidence="8 9">
    <name type="scientific">Pseudoclavibacter helvolus</name>
    <dbReference type="NCBI Taxonomy" id="255205"/>
    <lineage>
        <taxon>Bacteria</taxon>
        <taxon>Bacillati</taxon>
        <taxon>Actinomycetota</taxon>
        <taxon>Actinomycetes</taxon>
        <taxon>Micrococcales</taxon>
        <taxon>Microbacteriaceae</taxon>
        <taxon>Pseudoclavibacter</taxon>
    </lineage>
</organism>
<dbReference type="Gene3D" id="3.90.226.10">
    <property type="entry name" value="2-enoyl-CoA Hydratase, Chain A, domain 1"/>
    <property type="match status" value="1"/>
</dbReference>
<evidence type="ECO:0000256" key="7">
    <source>
        <dbReference type="SAM" id="MobiDB-lite"/>
    </source>
</evidence>
<dbReference type="PRINTS" id="PR00127">
    <property type="entry name" value="CLPPROTEASEP"/>
</dbReference>
<dbReference type="InterPro" id="IPR023562">
    <property type="entry name" value="ClpP/TepA"/>
</dbReference>
<evidence type="ECO:0000256" key="2">
    <source>
        <dbReference type="ARBA" id="ARBA00022490"/>
    </source>
</evidence>
<evidence type="ECO:0000256" key="4">
    <source>
        <dbReference type="ARBA" id="ARBA00022801"/>
    </source>
</evidence>
<keyword evidence="5" id="KW-0720">Serine protease</keyword>
<feature type="compositionally biased region" description="Low complexity" evidence="7">
    <location>
        <begin position="210"/>
        <end position="227"/>
    </location>
</feature>
<dbReference type="GO" id="GO:0006515">
    <property type="term" value="P:protein quality control for misfolded or incompletely synthesized proteins"/>
    <property type="evidence" value="ECO:0007669"/>
    <property type="project" value="TreeGrafter"/>
</dbReference>
<dbReference type="GO" id="GO:0009368">
    <property type="term" value="C:endopeptidase Clp complex"/>
    <property type="evidence" value="ECO:0007669"/>
    <property type="project" value="TreeGrafter"/>
</dbReference>
<dbReference type="InterPro" id="IPR001907">
    <property type="entry name" value="ClpP"/>
</dbReference>
<accession>A0A7W4UM35</accession>
<dbReference type="RefSeq" id="WP_183623456.1">
    <property type="nucleotide sequence ID" value="NZ_JACHWJ010000001.1"/>
</dbReference>
<comment type="caution">
    <text evidence="8">The sequence shown here is derived from an EMBL/GenBank/DDBJ whole genome shotgun (WGS) entry which is preliminary data.</text>
</comment>
<keyword evidence="9" id="KW-1185">Reference proteome</keyword>
<dbReference type="GO" id="GO:0004252">
    <property type="term" value="F:serine-type endopeptidase activity"/>
    <property type="evidence" value="ECO:0007669"/>
    <property type="project" value="InterPro"/>
</dbReference>
<dbReference type="PANTHER" id="PTHR10381">
    <property type="entry name" value="ATP-DEPENDENT CLP PROTEASE PROTEOLYTIC SUBUNIT"/>
    <property type="match status" value="1"/>
</dbReference>
<dbReference type="AlphaFoldDB" id="A0A7W4UM35"/>
<dbReference type="GO" id="GO:0004176">
    <property type="term" value="F:ATP-dependent peptidase activity"/>
    <property type="evidence" value="ECO:0007669"/>
    <property type="project" value="InterPro"/>
</dbReference>
<name>A0A7W4UM35_9MICO</name>
<evidence type="ECO:0000313" key="9">
    <source>
        <dbReference type="Proteomes" id="UP000545286"/>
    </source>
</evidence>
<gene>
    <name evidence="8" type="ORF">FHX72_001089</name>
</gene>
<dbReference type="PANTHER" id="PTHR10381:SF70">
    <property type="entry name" value="ATP-DEPENDENT CLP PROTEASE PROTEOLYTIC SUBUNIT"/>
    <property type="match status" value="1"/>
</dbReference>
<keyword evidence="2" id="KW-0963">Cytoplasm</keyword>
<evidence type="ECO:0000256" key="1">
    <source>
        <dbReference type="ARBA" id="ARBA00007039"/>
    </source>
</evidence>
<dbReference type="NCBIfam" id="NF045542">
    <property type="entry name" value="Clp_rel_HeadMat"/>
    <property type="match status" value="1"/>
</dbReference>
<keyword evidence="4" id="KW-0378">Hydrolase</keyword>
<reference evidence="8 9" key="1">
    <citation type="submission" date="2020-08" db="EMBL/GenBank/DDBJ databases">
        <title>Sequencing the genomes of 1000 actinobacteria strains.</title>
        <authorList>
            <person name="Klenk H.-P."/>
        </authorList>
    </citation>
    <scope>NUCLEOTIDE SEQUENCE [LARGE SCALE GENOMIC DNA]</scope>
    <source>
        <strain evidence="8 9">DSM 20419</strain>
    </source>
</reference>
<dbReference type="Proteomes" id="UP000545286">
    <property type="component" value="Unassembled WGS sequence"/>
</dbReference>
<comment type="similarity">
    <text evidence="1 6">Belongs to the peptidase S14 family.</text>
</comment>
<sequence>MTAKAPGREDRPWFRIQAKADTEEQEISAADVYIYEEIGEYWGYGLGAKAFAQQIDALDVETINLYVNSPGGSAWDGIAIMNSLRRHKARVEVTVDGLAASAASLIAMAGDHITMNRGAELMIHDASGMAYGNAQTMDDTAKALHKLSDSYADTYAARAGGTREEWRALMQAETWYTAEEAVTAGLADEWADAPASKANFDLSKFAHAGRAHAPAPPTTHVATATEPSDTTTEGSEMTYETLKEGLRDRLGVTDTEATDEEILDALDEALDEQVDETTDESASAAAPAGTTLIDSEVLAQLQSDAQAGRTALDEQTRQRREGILATAIQEGRIAPASRASWLASLEQNEDTAKTLIASLPKNTMLPVAELGHTDETTTEADQLFEAAGRATKEN</sequence>
<dbReference type="GO" id="GO:0051117">
    <property type="term" value="F:ATPase binding"/>
    <property type="evidence" value="ECO:0007669"/>
    <property type="project" value="TreeGrafter"/>
</dbReference>
<dbReference type="InterPro" id="IPR029045">
    <property type="entry name" value="ClpP/crotonase-like_dom_sf"/>
</dbReference>
<dbReference type="SUPFAM" id="SSF52096">
    <property type="entry name" value="ClpP/crotonase"/>
    <property type="match status" value="1"/>
</dbReference>
<proteinExistence type="inferred from homology"/>
<evidence type="ECO:0000313" key="8">
    <source>
        <dbReference type="EMBL" id="MBB2956977.1"/>
    </source>
</evidence>